<keyword evidence="2" id="KW-0812">Transmembrane</keyword>
<dbReference type="EMBL" id="PGEX01000001">
    <property type="protein sequence ID" value="PJJ42308.1"/>
    <property type="molecule type" value="Genomic_DNA"/>
</dbReference>
<dbReference type="Proteomes" id="UP000231134">
    <property type="component" value="Unassembled WGS sequence"/>
</dbReference>
<evidence type="ECO:0000256" key="2">
    <source>
        <dbReference type="SAM" id="Phobius"/>
    </source>
</evidence>
<evidence type="ECO:0000313" key="4">
    <source>
        <dbReference type="Proteomes" id="UP000231134"/>
    </source>
</evidence>
<gene>
    <name evidence="3" type="ORF">BGX16_2333</name>
</gene>
<keyword evidence="4" id="KW-1185">Reference proteome</keyword>
<comment type="caution">
    <text evidence="3">The sequence shown here is derived from an EMBL/GenBank/DDBJ whole genome shotgun (WGS) entry which is preliminary data.</text>
</comment>
<organism evidence="3 4">
    <name type="scientific">Hallerella succinigenes</name>
    <dbReference type="NCBI Taxonomy" id="1896222"/>
    <lineage>
        <taxon>Bacteria</taxon>
        <taxon>Pseudomonadati</taxon>
        <taxon>Fibrobacterota</taxon>
        <taxon>Fibrobacteria</taxon>
        <taxon>Fibrobacterales</taxon>
        <taxon>Fibrobacteraceae</taxon>
        <taxon>Hallerella</taxon>
    </lineage>
</organism>
<keyword evidence="2" id="KW-1133">Transmembrane helix</keyword>
<protein>
    <submittedName>
        <fullName evidence="3">Uncharacterized protein</fullName>
    </submittedName>
</protein>
<sequence>MSIESDAAKWKSNVSRIRELDPDGTVLNGSSGNIKKFFDEAASVFKKGMFDAENTKKQLKILRGRNTRLSGKPIAVELSSFINITERYATKTEDVFADFAKTLASNAQASANGNSARTSSRQRQVQPSRQEPLSGPLVHDNSSFCSGGDLAIHIIFSVFCVLEFIAGLFAFGIGAWIVYLLWVYTYSHCYMSKYPTLTRLGAIILPVPIVNIISIGICSLIGRIKYGNETFVEDGFDRKKEGLIFKIYTKLLFLNEPQFVKSGKYCEAYRVIRSYYVRNGFQESAMQDRCIAALEDGMPIIEAAQILHRITSEDSQFAIVFVESLLQIPRYKKVYNGAELVIREIAQIFGLSQEEYYDLLFVYWKRLSQCDPNFQKNLDQFKREYVAIKSRRRQEEQYQRSRGSYEEYSDRN</sequence>
<name>A0A2M9A9F0_9BACT</name>
<evidence type="ECO:0000313" key="3">
    <source>
        <dbReference type="EMBL" id="PJJ42308.1"/>
    </source>
</evidence>
<feature type="region of interest" description="Disordered" evidence="1">
    <location>
        <begin position="110"/>
        <end position="135"/>
    </location>
</feature>
<feature type="region of interest" description="Disordered" evidence="1">
    <location>
        <begin position="393"/>
        <end position="412"/>
    </location>
</feature>
<feature type="transmembrane region" description="Helical" evidence="2">
    <location>
        <begin position="150"/>
        <end position="182"/>
    </location>
</feature>
<feature type="compositionally biased region" description="Low complexity" evidence="1">
    <location>
        <begin position="110"/>
        <end position="130"/>
    </location>
</feature>
<dbReference type="RefSeq" id="WP_100426173.1">
    <property type="nucleotide sequence ID" value="NZ_PGEX01000001.1"/>
</dbReference>
<proteinExistence type="predicted"/>
<accession>A0A2M9A9F0</accession>
<evidence type="ECO:0000256" key="1">
    <source>
        <dbReference type="SAM" id="MobiDB-lite"/>
    </source>
</evidence>
<dbReference type="AlphaFoldDB" id="A0A2M9A9F0"/>
<keyword evidence="2" id="KW-0472">Membrane</keyword>
<feature type="transmembrane region" description="Helical" evidence="2">
    <location>
        <begin position="202"/>
        <end position="221"/>
    </location>
</feature>
<reference evidence="3 4" key="1">
    <citation type="submission" date="2017-11" db="EMBL/GenBank/DDBJ databases">
        <title>Animal gut microbial communities from fecal samples from Wisconsin, USA.</title>
        <authorList>
            <person name="Neumann A."/>
        </authorList>
    </citation>
    <scope>NUCLEOTIDE SEQUENCE [LARGE SCALE GENOMIC DNA]</scope>
    <source>
        <strain evidence="3 4">UWS3</strain>
    </source>
</reference>